<dbReference type="PANTHER" id="PTHR43400">
    <property type="entry name" value="FUMARATE REDUCTASE"/>
    <property type="match status" value="1"/>
</dbReference>
<evidence type="ECO:0000259" key="5">
    <source>
        <dbReference type="Pfam" id="PF00890"/>
    </source>
</evidence>
<dbReference type="PANTHER" id="PTHR43400:SF7">
    <property type="entry name" value="FAD-DEPENDENT OXIDOREDUCTASE 2 FAD BINDING DOMAIN-CONTAINING PROTEIN"/>
    <property type="match status" value="1"/>
</dbReference>
<keyword evidence="9" id="KW-1185">Reference proteome</keyword>
<dbReference type="Gene3D" id="3.90.700.10">
    <property type="entry name" value="Succinate dehydrogenase/fumarate reductase flavoprotein, catalytic domain"/>
    <property type="match status" value="1"/>
</dbReference>
<dbReference type="PATRIC" id="fig|1423751.3.peg.813"/>
<dbReference type="InterPro" id="IPR027477">
    <property type="entry name" value="Succ_DH/fumarate_Rdtase_cat_sf"/>
</dbReference>
<name>I7J1K6_9LACO</name>
<dbReference type="GO" id="GO:0033765">
    <property type="term" value="F:steroid dehydrogenase activity, acting on the CH-CH group of donors"/>
    <property type="evidence" value="ECO:0007669"/>
    <property type="project" value="UniProtKB-ARBA"/>
</dbReference>
<comment type="cofactor">
    <cofactor evidence="1">
        <name>FAD</name>
        <dbReference type="ChEBI" id="CHEBI:57692"/>
    </cofactor>
</comment>
<protein>
    <submittedName>
        <fullName evidence="6 7">Fumarate reductase</fullName>
        <ecNumber evidence="6">1.3.99.1</ecNumber>
    </submittedName>
</protein>
<keyword evidence="3" id="KW-0274">FAD</keyword>
<dbReference type="InterPro" id="IPR003953">
    <property type="entry name" value="FAD-dep_OxRdtase_2_FAD-bd"/>
</dbReference>
<feature type="domain" description="FAD-dependent oxidoreductase 2 FAD-binding" evidence="5">
    <location>
        <begin position="9"/>
        <end position="448"/>
    </location>
</feature>
<dbReference type="EC" id="1.3.99.1" evidence="6"/>
<dbReference type="SUPFAM" id="SSF51905">
    <property type="entry name" value="FAD/NAD(P)-binding domain"/>
    <property type="match status" value="1"/>
</dbReference>
<gene>
    <name evidence="6" type="ORF">BN52_06760</name>
    <name evidence="7" type="ORF">FC38_GL000787</name>
</gene>
<evidence type="ECO:0000313" key="9">
    <source>
        <dbReference type="Proteomes" id="UP000051521"/>
    </source>
</evidence>
<dbReference type="RefSeq" id="WP_008472266.1">
    <property type="nucleotide sequence ID" value="NZ_AYZO01000021.1"/>
</dbReference>
<evidence type="ECO:0000256" key="2">
    <source>
        <dbReference type="ARBA" id="ARBA00022630"/>
    </source>
</evidence>
<reference evidence="7 9" key="2">
    <citation type="journal article" date="2015" name="Genome Announc.">
        <title>Expanding the biotechnology potential of lactobacilli through comparative genomics of 213 strains and associated genera.</title>
        <authorList>
            <person name="Sun Z."/>
            <person name="Harris H.M."/>
            <person name="McCann A."/>
            <person name="Guo C."/>
            <person name="Argimon S."/>
            <person name="Zhang W."/>
            <person name="Yang X."/>
            <person name="Jeffery I.B."/>
            <person name="Cooney J.C."/>
            <person name="Kagawa T.F."/>
            <person name="Liu W."/>
            <person name="Song Y."/>
            <person name="Salvetti E."/>
            <person name="Wrobel A."/>
            <person name="Rasinkangas P."/>
            <person name="Parkhill J."/>
            <person name="Rea M.C."/>
            <person name="O'Sullivan O."/>
            <person name="Ritari J."/>
            <person name="Douillard F.P."/>
            <person name="Paul Ross R."/>
            <person name="Yang R."/>
            <person name="Briner A.E."/>
            <person name="Felis G.E."/>
            <person name="de Vos W.M."/>
            <person name="Barrangou R."/>
            <person name="Klaenhammer T.R."/>
            <person name="Caufield P.W."/>
            <person name="Cui Y."/>
            <person name="Zhang H."/>
            <person name="O'Toole P.W."/>
        </authorList>
    </citation>
    <scope>NUCLEOTIDE SEQUENCE [LARGE SCALE GENOMIC DNA]</scope>
    <source>
        <strain evidence="7 9">DSM 23908</strain>
    </source>
</reference>
<organism evidence="6 8">
    <name type="scientific">Lactobacillus gigeriorum DSM 23908 = CRBIP 24.85</name>
    <dbReference type="NCBI Taxonomy" id="1423751"/>
    <lineage>
        <taxon>Bacteria</taxon>
        <taxon>Bacillati</taxon>
        <taxon>Bacillota</taxon>
        <taxon>Bacilli</taxon>
        <taxon>Lactobacillales</taxon>
        <taxon>Lactobacillaceae</taxon>
        <taxon>Lactobacillus</taxon>
    </lineage>
</organism>
<evidence type="ECO:0000256" key="3">
    <source>
        <dbReference type="ARBA" id="ARBA00022827"/>
    </source>
</evidence>
<dbReference type="SUPFAM" id="SSF56425">
    <property type="entry name" value="Succinate dehydrogenase/fumarate reductase flavoprotein, catalytic domain"/>
    <property type="match status" value="1"/>
</dbReference>
<accession>I7J1K6</accession>
<dbReference type="EMBL" id="CAKC01000013">
    <property type="protein sequence ID" value="CCI86357.1"/>
    <property type="molecule type" value="Genomic_DNA"/>
</dbReference>
<reference evidence="6 8" key="1">
    <citation type="submission" date="2012-06" db="EMBL/GenBank/DDBJ databases">
        <title>Draft genome sequence of Lactobacillus gigeriorum CRBIP 24.85T, isolated from chicken crop.</title>
        <authorList>
            <person name="Cousin S."/>
            <person name="Ma L."/>
            <person name="Creno S."/>
            <person name="Clermont D."/>
            <person name="Loux V."/>
            <person name="Bizet C."/>
            <person name="Bouchier C."/>
        </authorList>
    </citation>
    <scope>NUCLEOTIDE SEQUENCE [LARGE SCALE GENOMIC DNA]</scope>
    <source>
        <strain evidence="8">CRBIP 24.85T</strain>
        <strain evidence="6">Type strain: CRBIP 24.85</strain>
    </source>
</reference>
<dbReference type="InterPro" id="IPR036188">
    <property type="entry name" value="FAD/NAD-bd_sf"/>
</dbReference>
<dbReference type="AlphaFoldDB" id="I7J1K6"/>
<evidence type="ECO:0000256" key="1">
    <source>
        <dbReference type="ARBA" id="ARBA00001974"/>
    </source>
</evidence>
<dbReference type="OrthoDB" id="9806724at2"/>
<keyword evidence="2" id="KW-0285">Flavoprotein</keyword>
<sequence>MLPKKTNYDVVIVGSGLSGQVAAAQAGQLGLKALVVEQGRTTGGSGNYVEGIFAVGSKMQKEQGIKLTKEEILQHELEFSHYEANTQIWKDYLANSSENVDWMQEMGVDFTQVATLGVGMDTWHMFAGLGKHAIHEGLEPTAKKFGVEYVTSCKAMGLSLNADAISEVTVQDYESKEVATLQTKAVILASGGYLNNQQLLEKYSTANANRIVPMNSGKSDGSGLGLAWKVGAKKYRLGMAMMFGGQVKESSQPAYKFWKNDLGLAACEMAPLWVNEIGERFVDESVFRIWSHAGNAIIQQEKVYAILDQGIIDKFADEKLPRTLKPLSDRTRLEHLKDIIADCEAQKMQFLTKADSIEELAEKLHQPQLLATVHRYNEFCKQKQDQDFEKPDNFLTAVKQGPFYAFELGVGAYCTMGGLRINRANQVLNEAGLSIEGLYAVGSDASGVLVGDTYGVSVPGSEAGYCVYSGRNAVQQVANKISK</sequence>
<dbReference type="PRINTS" id="PR00411">
    <property type="entry name" value="PNDRDTASEI"/>
</dbReference>
<dbReference type="EMBL" id="AYZO01000021">
    <property type="protein sequence ID" value="KRN11648.1"/>
    <property type="molecule type" value="Genomic_DNA"/>
</dbReference>
<evidence type="ECO:0000313" key="6">
    <source>
        <dbReference type="EMBL" id="CCI86357.1"/>
    </source>
</evidence>
<evidence type="ECO:0000256" key="4">
    <source>
        <dbReference type="ARBA" id="ARBA00023002"/>
    </source>
</evidence>
<dbReference type="Proteomes" id="UP000051521">
    <property type="component" value="Unassembled WGS sequence"/>
</dbReference>
<comment type="caution">
    <text evidence="6">The sequence shown here is derived from an EMBL/GenBank/DDBJ whole genome shotgun (WGS) entry which is preliminary data.</text>
</comment>
<evidence type="ECO:0000313" key="7">
    <source>
        <dbReference type="EMBL" id="KRN11648.1"/>
    </source>
</evidence>
<dbReference type="Gene3D" id="3.50.50.60">
    <property type="entry name" value="FAD/NAD(P)-binding domain"/>
    <property type="match status" value="1"/>
</dbReference>
<proteinExistence type="predicted"/>
<dbReference type="InterPro" id="IPR050315">
    <property type="entry name" value="FAD-oxidoreductase_2"/>
</dbReference>
<evidence type="ECO:0000313" key="8">
    <source>
        <dbReference type="Proteomes" id="UP000009326"/>
    </source>
</evidence>
<dbReference type="Pfam" id="PF00890">
    <property type="entry name" value="FAD_binding_2"/>
    <property type="match status" value="1"/>
</dbReference>
<keyword evidence="4 6" id="KW-0560">Oxidoreductase</keyword>
<dbReference type="STRING" id="1423751.FC38_GL000787"/>
<dbReference type="Proteomes" id="UP000009326">
    <property type="component" value="Unassembled WGS sequence"/>
</dbReference>